<dbReference type="PROSITE" id="PS50883">
    <property type="entry name" value="EAL"/>
    <property type="match status" value="1"/>
</dbReference>
<organism evidence="2 3">
    <name type="scientific">Devosia neptuniae</name>
    <dbReference type="NCBI Taxonomy" id="191302"/>
    <lineage>
        <taxon>Bacteria</taxon>
        <taxon>Pseudomonadati</taxon>
        <taxon>Pseudomonadota</taxon>
        <taxon>Alphaproteobacteria</taxon>
        <taxon>Hyphomicrobiales</taxon>
        <taxon>Devosiaceae</taxon>
        <taxon>Devosia</taxon>
    </lineage>
</organism>
<evidence type="ECO:0000313" key="2">
    <source>
        <dbReference type="EMBL" id="UXN70453.1"/>
    </source>
</evidence>
<dbReference type="PANTHER" id="PTHR33121:SF70">
    <property type="entry name" value="SIGNALING PROTEIN YKOW"/>
    <property type="match status" value="1"/>
</dbReference>
<dbReference type="SMART" id="SM00052">
    <property type="entry name" value="EAL"/>
    <property type="match status" value="1"/>
</dbReference>
<sequence>MTEIEKLGRLAFEQSAAQAKDWMTSLGLPEEFFISVNLSPSQLATETLLNDMRSLVSQDKELARHLKLEITESQVMTNPEHSAYMLQALRNLGLGLALDDFGTGHSSLSYLHRFPFDTIKIPAAFVKMSDDNGIAHTQAPIIKAVVGLATDLDLMVIAEGVETLDEIERLRQLNCRYAQGFAFGAAMTGAEFGKKLAAQLAR</sequence>
<feature type="domain" description="EAL" evidence="1">
    <location>
        <begin position="1"/>
        <end position="200"/>
    </location>
</feature>
<dbReference type="InterPro" id="IPR050706">
    <property type="entry name" value="Cyclic-di-GMP_PDE-like"/>
</dbReference>
<dbReference type="InterPro" id="IPR035919">
    <property type="entry name" value="EAL_sf"/>
</dbReference>
<proteinExistence type="predicted"/>
<accession>A0ABY6CKA2</accession>
<evidence type="ECO:0000313" key="3">
    <source>
        <dbReference type="Proteomes" id="UP001061862"/>
    </source>
</evidence>
<dbReference type="Gene3D" id="3.20.20.450">
    <property type="entry name" value="EAL domain"/>
    <property type="match status" value="1"/>
</dbReference>
<dbReference type="Proteomes" id="UP001061862">
    <property type="component" value="Chromosome"/>
</dbReference>
<gene>
    <name evidence="2" type="ORF">N8A98_04465</name>
</gene>
<protein>
    <submittedName>
        <fullName evidence="2">EAL domain-containing protein</fullName>
    </submittedName>
</protein>
<dbReference type="RefSeq" id="WP_262169510.1">
    <property type="nucleotide sequence ID" value="NZ_CP104965.1"/>
</dbReference>
<evidence type="ECO:0000259" key="1">
    <source>
        <dbReference type="PROSITE" id="PS50883"/>
    </source>
</evidence>
<dbReference type="InterPro" id="IPR001633">
    <property type="entry name" value="EAL_dom"/>
</dbReference>
<reference evidence="2 3" key="1">
    <citation type="submission" date="2022-09" db="EMBL/GenBank/DDBJ databases">
        <title>Interaction between co-microsymbionts with complementary sets of symbiotic genes in legume-rhizobium systems.</title>
        <authorList>
            <person name="Safronova V."/>
            <person name="Sazanova A."/>
            <person name="Afonin A."/>
            <person name="Chirak E."/>
        </authorList>
    </citation>
    <scope>NUCLEOTIDE SEQUENCE [LARGE SCALE GENOMIC DNA]</scope>
    <source>
        <strain evidence="2 3">A18/4-1</strain>
    </source>
</reference>
<dbReference type="EMBL" id="CP104965">
    <property type="protein sequence ID" value="UXN70453.1"/>
    <property type="molecule type" value="Genomic_DNA"/>
</dbReference>
<dbReference type="Pfam" id="PF00563">
    <property type="entry name" value="EAL"/>
    <property type="match status" value="1"/>
</dbReference>
<dbReference type="PANTHER" id="PTHR33121">
    <property type="entry name" value="CYCLIC DI-GMP PHOSPHODIESTERASE PDEF"/>
    <property type="match status" value="1"/>
</dbReference>
<dbReference type="SUPFAM" id="SSF141868">
    <property type="entry name" value="EAL domain-like"/>
    <property type="match status" value="1"/>
</dbReference>
<keyword evidence="3" id="KW-1185">Reference proteome</keyword>
<dbReference type="CDD" id="cd01948">
    <property type="entry name" value="EAL"/>
    <property type="match status" value="1"/>
</dbReference>
<name>A0ABY6CKA2_9HYPH</name>